<sequence length="212" mass="24014">MGKGIDLRTFFQETYSVNDVGMENIFDFINGSITVAALEKPKEFRARRSRIIEALLMASPLDGSDHDSEISSSSNTSCDSPDDQDQYEEWTSKRINLGAKDQKGCGRVKSVVDDEENKNEGKKFQRKIGTDDAKRKDDARSRNKVSGSGSDEVKFEATKRKFEEASLRAKKAKRTIQFVDFKDIPQPELAVDEKRCQRGFRGGFKNASLRRR</sequence>
<dbReference type="OrthoDB" id="1624331at2759"/>
<evidence type="ECO:0000313" key="2">
    <source>
        <dbReference type="EMBL" id="CAA3002747.1"/>
    </source>
</evidence>
<reference evidence="2 3" key="1">
    <citation type="submission" date="2019-12" db="EMBL/GenBank/DDBJ databases">
        <authorList>
            <person name="Alioto T."/>
            <person name="Alioto T."/>
            <person name="Gomez Garrido J."/>
        </authorList>
    </citation>
    <scope>NUCLEOTIDE SEQUENCE [LARGE SCALE GENOMIC DNA]</scope>
</reference>
<feature type="compositionally biased region" description="Basic and acidic residues" evidence="1">
    <location>
        <begin position="118"/>
        <end position="141"/>
    </location>
</feature>
<organism evidence="2 3">
    <name type="scientific">Olea europaea subsp. europaea</name>
    <dbReference type="NCBI Taxonomy" id="158383"/>
    <lineage>
        <taxon>Eukaryota</taxon>
        <taxon>Viridiplantae</taxon>
        <taxon>Streptophyta</taxon>
        <taxon>Embryophyta</taxon>
        <taxon>Tracheophyta</taxon>
        <taxon>Spermatophyta</taxon>
        <taxon>Magnoliopsida</taxon>
        <taxon>eudicotyledons</taxon>
        <taxon>Gunneridae</taxon>
        <taxon>Pentapetalae</taxon>
        <taxon>asterids</taxon>
        <taxon>lamiids</taxon>
        <taxon>Lamiales</taxon>
        <taxon>Oleaceae</taxon>
        <taxon>Oleeae</taxon>
        <taxon>Olea</taxon>
    </lineage>
</organism>
<evidence type="ECO:0000256" key="1">
    <source>
        <dbReference type="SAM" id="MobiDB-lite"/>
    </source>
</evidence>
<evidence type="ECO:0000313" key="3">
    <source>
        <dbReference type="Proteomes" id="UP000594638"/>
    </source>
</evidence>
<name>A0A8S0TGA8_OLEEU</name>
<feature type="compositionally biased region" description="Low complexity" evidence="1">
    <location>
        <begin position="70"/>
        <end position="79"/>
    </location>
</feature>
<feature type="region of interest" description="Disordered" evidence="1">
    <location>
        <begin position="106"/>
        <end position="153"/>
    </location>
</feature>
<dbReference type="Proteomes" id="UP000594638">
    <property type="component" value="Unassembled WGS sequence"/>
</dbReference>
<gene>
    <name evidence="2" type="ORF">OLEA9_A111061</name>
</gene>
<dbReference type="PANTHER" id="PTHR46554:SF2">
    <property type="entry name" value="TFIIS N-TERMINAL DOMAIN-CONTAINING PROTEIN"/>
    <property type="match status" value="1"/>
</dbReference>
<dbReference type="PANTHER" id="PTHR46554">
    <property type="entry name" value="MEDIATOR OF RNA POLYMERASE II TRANSCRIPTION SUBUNIT 26A-RELATED"/>
    <property type="match status" value="1"/>
</dbReference>
<protein>
    <submittedName>
        <fullName evidence="2">Uncharacterized protein</fullName>
    </submittedName>
</protein>
<dbReference type="EMBL" id="CACTIH010005873">
    <property type="protein sequence ID" value="CAA3002747.1"/>
    <property type="molecule type" value="Genomic_DNA"/>
</dbReference>
<proteinExistence type="predicted"/>
<keyword evidence="3" id="KW-1185">Reference proteome</keyword>
<dbReference type="Gramene" id="OE9A111061T1">
    <property type="protein sequence ID" value="OE9A111061C1"/>
    <property type="gene ID" value="OE9A111061"/>
</dbReference>
<comment type="caution">
    <text evidence="2">The sequence shown here is derived from an EMBL/GenBank/DDBJ whole genome shotgun (WGS) entry which is preliminary data.</text>
</comment>
<accession>A0A8S0TGA8</accession>
<feature type="region of interest" description="Disordered" evidence="1">
    <location>
        <begin position="62"/>
        <end position="88"/>
    </location>
</feature>
<dbReference type="AlphaFoldDB" id="A0A8S0TGA8"/>